<sequence length="336" mass="37520">MTFHSAISFWLIVPLVILLVWTLWRKKKKTPTLQFGSVEVLKTVTPSVRTRLMHLPLLLKALAIVFAIIALARPQEMNTKIKKNVEGIDIVICLDISDSMLIEDMKPLNRLEAAKETIKKFIEGRSSDRIGLVIFAGESFTVVPPTLDYQLILQRVGEITTAQQARIKDGTALGVALANAAGRLKDSQAKSRVVIFMTDGENNSGTIDPETGLDIAKGYGVKIYSIGIGKDGPTRIPIYTRDIFGQKVKTYQPFDSTVNEDLLGRMAKDTGGKYYRASKEDSLRGIFKDIDSLEKTKIDINKFTNYTEKFPPYLVIAIILYLAALVLGRSWLRRVP</sequence>
<comment type="caution">
    <text evidence="7">The sequence shown here is derived from an EMBL/GenBank/DDBJ whole genome shotgun (WGS) entry which is preliminary data.</text>
</comment>
<evidence type="ECO:0000313" key="8">
    <source>
        <dbReference type="Proteomes" id="UP001152321"/>
    </source>
</evidence>
<evidence type="ECO:0000256" key="4">
    <source>
        <dbReference type="ARBA" id="ARBA00023136"/>
    </source>
</evidence>
<dbReference type="PANTHER" id="PTHR22550">
    <property type="entry name" value="SPORE GERMINATION PROTEIN"/>
    <property type="match status" value="1"/>
</dbReference>
<organism evidence="7 8">
    <name type="scientific">Bdellovibrio svalbardensis</name>
    <dbReference type="NCBI Taxonomy" id="2972972"/>
    <lineage>
        <taxon>Bacteria</taxon>
        <taxon>Pseudomonadati</taxon>
        <taxon>Bdellovibrionota</taxon>
        <taxon>Bdellovibrionia</taxon>
        <taxon>Bdellovibrionales</taxon>
        <taxon>Pseudobdellovibrionaceae</taxon>
        <taxon>Bdellovibrio</taxon>
    </lineage>
</organism>
<dbReference type="SMART" id="SM00327">
    <property type="entry name" value="VWA"/>
    <property type="match status" value="1"/>
</dbReference>
<dbReference type="InterPro" id="IPR036465">
    <property type="entry name" value="vWFA_dom_sf"/>
</dbReference>
<feature type="domain" description="VWFA" evidence="6">
    <location>
        <begin position="89"/>
        <end position="290"/>
    </location>
</feature>
<keyword evidence="8" id="KW-1185">Reference proteome</keyword>
<dbReference type="PROSITE" id="PS50234">
    <property type="entry name" value="VWFA"/>
    <property type="match status" value="1"/>
</dbReference>
<feature type="transmembrane region" description="Helical" evidence="5">
    <location>
        <begin position="52"/>
        <end position="72"/>
    </location>
</feature>
<dbReference type="InterPro" id="IPR002035">
    <property type="entry name" value="VWF_A"/>
</dbReference>
<evidence type="ECO:0000256" key="2">
    <source>
        <dbReference type="ARBA" id="ARBA00022692"/>
    </source>
</evidence>
<dbReference type="RefSeq" id="WP_277577308.1">
    <property type="nucleotide sequence ID" value="NZ_JANRMI010000002.1"/>
</dbReference>
<keyword evidence="2 5" id="KW-0812">Transmembrane</keyword>
<evidence type="ECO:0000256" key="3">
    <source>
        <dbReference type="ARBA" id="ARBA00022989"/>
    </source>
</evidence>
<accession>A0ABT6DH54</accession>
<keyword evidence="4 5" id="KW-0472">Membrane</keyword>
<dbReference type="EMBL" id="JANRMI010000002">
    <property type="protein sequence ID" value="MDG0815829.1"/>
    <property type="molecule type" value="Genomic_DNA"/>
</dbReference>
<dbReference type="PANTHER" id="PTHR22550:SF5">
    <property type="entry name" value="LEUCINE ZIPPER PROTEIN 4"/>
    <property type="match status" value="1"/>
</dbReference>
<dbReference type="Pfam" id="PF00092">
    <property type="entry name" value="VWA"/>
    <property type="match status" value="1"/>
</dbReference>
<dbReference type="InterPro" id="IPR050768">
    <property type="entry name" value="UPF0353/GerABKA_families"/>
</dbReference>
<evidence type="ECO:0000313" key="7">
    <source>
        <dbReference type="EMBL" id="MDG0815829.1"/>
    </source>
</evidence>
<name>A0ABT6DH54_9BACT</name>
<reference evidence="7" key="1">
    <citation type="submission" date="2022-08" db="EMBL/GenBank/DDBJ databases">
        <title>Novel Bdellovibrio Species Isolated from Svalbard: Designation Bdellovibrio svalbardensis.</title>
        <authorList>
            <person name="Mitchell R.J."/>
            <person name="Choi S.Y."/>
        </authorList>
    </citation>
    <scope>NUCLEOTIDE SEQUENCE</scope>
    <source>
        <strain evidence="7">PAP01</strain>
    </source>
</reference>
<dbReference type="InterPro" id="IPR024163">
    <property type="entry name" value="Aerotolerance_reg_N"/>
</dbReference>
<feature type="transmembrane region" description="Helical" evidence="5">
    <location>
        <begin position="310"/>
        <end position="332"/>
    </location>
</feature>
<dbReference type="Pfam" id="PF07584">
    <property type="entry name" value="BatA"/>
    <property type="match status" value="1"/>
</dbReference>
<gene>
    <name evidence="7" type="ORF">NWE73_05620</name>
</gene>
<feature type="transmembrane region" description="Helical" evidence="5">
    <location>
        <begin position="6"/>
        <end position="24"/>
    </location>
</feature>
<dbReference type="Proteomes" id="UP001152321">
    <property type="component" value="Unassembled WGS sequence"/>
</dbReference>
<keyword evidence="1" id="KW-1003">Cell membrane</keyword>
<evidence type="ECO:0000256" key="5">
    <source>
        <dbReference type="SAM" id="Phobius"/>
    </source>
</evidence>
<dbReference type="Gene3D" id="3.40.50.410">
    <property type="entry name" value="von Willebrand factor, type A domain"/>
    <property type="match status" value="1"/>
</dbReference>
<keyword evidence="3 5" id="KW-1133">Transmembrane helix</keyword>
<evidence type="ECO:0000259" key="6">
    <source>
        <dbReference type="PROSITE" id="PS50234"/>
    </source>
</evidence>
<proteinExistence type="predicted"/>
<evidence type="ECO:0000256" key="1">
    <source>
        <dbReference type="ARBA" id="ARBA00022475"/>
    </source>
</evidence>
<protein>
    <submittedName>
        <fullName evidence="7">VWA domain-containing protein</fullName>
    </submittedName>
</protein>
<dbReference type="SUPFAM" id="SSF53300">
    <property type="entry name" value="vWA-like"/>
    <property type="match status" value="1"/>
</dbReference>